<dbReference type="EC" id="2.7.11.1" evidence="2"/>
<dbReference type="EMBL" id="MVGT01002043">
    <property type="protein sequence ID" value="OVA09865.1"/>
    <property type="molecule type" value="Genomic_DNA"/>
</dbReference>
<dbReference type="OMA" id="GFGWEQL"/>
<dbReference type="FunFam" id="1.10.510.10:FF:000653">
    <property type="entry name" value="Non-specific serine/threonine protein kinase"/>
    <property type="match status" value="1"/>
</dbReference>
<keyword evidence="6 15" id="KW-0418">Kinase</keyword>
<evidence type="ECO:0000259" key="14">
    <source>
        <dbReference type="PROSITE" id="PS50816"/>
    </source>
</evidence>
<comment type="caution">
    <text evidence="15">The sequence shown here is derived from an EMBL/GenBank/DDBJ whole genome shotgun (WGS) entry which is preliminary data.</text>
</comment>
<evidence type="ECO:0000259" key="13">
    <source>
        <dbReference type="PROSITE" id="PS50011"/>
    </source>
</evidence>
<evidence type="ECO:0000256" key="6">
    <source>
        <dbReference type="ARBA" id="ARBA00022777"/>
    </source>
</evidence>
<evidence type="ECO:0000313" key="15">
    <source>
        <dbReference type="EMBL" id="OVA09865.1"/>
    </source>
</evidence>
<dbReference type="InParanoid" id="A0A200QHH3"/>
<protein>
    <recommendedName>
        <fullName evidence="2">non-specific serine/threonine protein kinase</fullName>
        <ecNumber evidence="2">2.7.11.1</ecNumber>
    </recommendedName>
</protein>
<dbReference type="InterPro" id="IPR017441">
    <property type="entry name" value="Protein_kinase_ATP_BS"/>
</dbReference>
<dbReference type="Pfam" id="PF03822">
    <property type="entry name" value="NAF"/>
    <property type="match status" value="1"/>
</dbReference>
<reference evidence="15 16" key="1">
    <citation type="journal article" date="2017" name="Mol. Plant">
        <title>The Genome of Medicinal Plant Macleaya cordata Provides New Insights into Benzylisoquinoline Alkaloids Metabolism.</title>
        <authorList>
            <person name="Liu X."/>
            <person name="Liu Y."/>
            <person name="Huang P."/>
            <person name="Ma Y."/>
            <person name="Qing Z."/>
            <person name="Tang Q."/>
            <person name="Cao H."/>
            <person name="Cheng P."/>
            <person name="Zheng Y."/>
            <person name="Yuan Z."/>
            <person name="Zhou Y."/>
            <person name="Liu J."/>
            <person name="Tang Z."/>
            <person name="Zhuo Y."/>
            <person name="Zhang Y."/>
            <person name="Yu L."/>
            <person name="Huang J."/>
            <person name="Yang P."/>
            <person name="Peng Q."/>
            <person name="Zhang J."/>
            <person name="Jiang W."/>
            <person name="Zhang Z."/>
            <person name="Lin K."/>
            <person name="Ro D.K."/>
            <person name="Chen X."/>
            <person name="Xiong X."/>
            <person name="Shang Y."/>
            <person name="Huang S."/>
            <person name="Zeng J."/>
        </authorList>
    </citation>
    <scope>NUCLEOTIDE SEQUENCE [LARGE SCALE GENOMIC DNA]</scope>
    <source>
        <strain evidence="16">cv. BLH2017</strain>
        <tissue evidence="15">Root</tissue>
    </source>
</reference>
<feature type="domain" description="Protein kinase" evidence="13">
    <location>
        <begin position="24"/>
        <end position="279"/>
    </location>
</feature>
<keyword evidence="7 11" id="KW-0067">ATP-binding</keyword>
<dbReference type="PANTHER" id="PTHR43895">
    <property type="entry name" value="CALCIUM/CALMODULIN-DEPENDENT PROTEIN KINASE KINASE-RELATED"/>
    <property type="match status" value="1"/>
</dbReference>
<dbReference type="SMART" id="SM00220">
    <property type="entry name" value="S_TKc"/>
    <property type="match status" value="1"/>
</dbReference>
<dbReference type="STRING" id="56857.A0A200QHH3"/>
<evidence type="ECO:0000256" key="2">
    <source>
        <dbReference type="ARBA" id="ARBA00012513"/>
    </source>
</evidence>
<dbReference type="GO" id="GO:0004674">
    <property type="term" value="F:protein serine/threonine kinase activity"/>
    <property type="evidence" value="ECO:0007669"/>
    <property type="project" value="UniProtKB-KW"/>
</dbReference>
<comment type="catalytic activity">
    <reaction evidence="9">
        <text>L-threonyl-[protein] + ATP = O-phospho-L-threonyl-[protein] + ADP + H(+)</text>
        <dbReference type="Rhea" id="RHEA:46608"/>
        <dbReference type="Rhea" id="RHEA-COMP:11060"/>
        <dbReference type="Rhea" id="RHEA-COMP:11605"/>
        <dbReference type="ChEBI" id="CHEBI:15378"/>
        <dbReference type="ChEBI" id="CHEBI:30013"/>
        <dbReference type="ChEBI" id="CHEBI:30616"/>
        <dbReference type="ChEBI" id="CHEBI:61977"/>
        <dbReference type="ChEBI" id="CHEBI:456216"/>
        <dbReference type="EC" id="2.7.11.1"/>
    </reaction>
</comment>
<dbReference type="FunCoup" id="A0A200QHH3">
    <property type="interactions" value="1136"/>
</dbReference>
<dbReference type="InterPro" id="IPR018451">
    <property type="entry name" value="NAF/FISL_domain"/>
</dbReference>
<dbReference type="PANTHER" id="PTHR43895:SF33">
    <property type="entry name" value="PROTEIN KINASE DOMAIN-CONTAINING PROTEIN"/>
    <property type="match status" value="1"/>
</dbReference>
<dbReference type="PROSITE" id="PS00108">
    <property type="entry name" value="PROTEIN_KINASE_ST"/>
    <property type="match status" value="1"/>
</dbReference>
<comment type="similarity">
    <text evidence="1">Belongs to the protein kinase superfamily. CAMK Ser/Thr protein kinase family. SNF1 subfamily.</text>
</comment>
<dbReference type="Proteomes" id="UP000195402">
    <property type="component" value="Unassembled WGS sequence"/>
</dbReference>
<dbReference type="FunFam" id="3.30.200.20:FF:000042">
    <property type="entry name" value="Aurora kinase A"/>
    <property type="match status" value="1"/>
</dbReference>
<evidence type="ECO:0000256" key="10">
    <source>
        <dbReference type="ARBA" id="ARBA00048679"/>
    </source>
</evidence>
<evidence type="ECO:0000256" key="1">
    <source>
        <dbReference type="ARBA" id="ARBA00006234"/>
    </source>
</evidence>
<evidence type="ECO:0000256" key="8">
    <source>
        <dbReference type="ARBA" id="ARBA00023211"/>
    </source>
</evidence>
<keyword evidence="8" id="KW-0464">Manganese</keyword>
<sequence length="358" mass="40531">MEPRIQPKTLISSSPSTNLLLNKYQLGSLLGCGSFAKVFHAQSLTDETHVAIKVINKSSIKNTSMEPRIIREVSAMHRLNHPNIIRIHEVLATKKKIFIVMEYAKGGDLISKIVRHGRFPEPIARRYFQQLVTALHFCHVNGVTHRDIKPHNLLLDHEGNLKISDFGLSALPEQINDDGLLHTACGTPAYTAREVVTRRAYNGSKADAWSCGIILFVFLAGYIPFDDSNIVLMYQKILRKDYKFPSWFSKPVRKVISNLLDPNPDTRMSIEEVMETSWFKKSLQIKSMIKQPLDLEKMVPKDCKFEDSSKLMNAFDIISMSSGLDLSGLFEGGKKREKIGFTTTINFLGEDCWESEGE</sequence>
<dbReference type="PROSITE" id="PS50816">
    <property type="entry name" value="NAF"/>
    <property type="match status" value="1"/>
</dbReference>
<dbReference type="Pfam" id="PF00069">
    <property type="entry name" value="Pkinase"/>
    <property type="match status" value="1"/>
</dbReference>
<evidence type="ECO:0000256" key="9">
    <source>
        <dbReference type="ARBA" id="ARBA00047899"/>
    </source>
</evidence>
<dbReference type="GO" id="GO:0106310">
    <property type="term" value="F:protein serine kinase activity"/>
    <property type="evidence" value="ECO:0007669"/>
    <property type="project" value="RHEA"/>
</dbReference>
<dbReference type="InterPro" id="IPR000719">
    <property type="entry name" value="Prot_kinase_dom"/>
</dbReference>
<evidence type="ECO:0000256" key="7">
    <source>
        <dbReference type="ARBA" id="ARBA00022840"/>
    </source>
</evidence>
<keyword evidence="4" id="KW-0808">Transferase</keyword>
<dbReference type="Gene3D" id="1.10.510.10">
    <property type="entry name" value="Transferase(Phosphotransferase) domain 1"/>
    <property type="match status" value="1"/>
</dbReference>
<dbReference type="OrthoDB" id="193931at2759"/>
<dbReference type="InterPro" id="IPR004041">
    <property type="entry name" value="NAF_dom"/>
</dbReference>
<feature type="domain" description="NAF" evidence="14">
    <location>
        <begin position="307"/>
        <end position="331"/>
    </location>
</feature>
<gene>
    <name evidence="15" type="ORF">BVC80_1751g8</name>
</gene>
<evidence type="ECO:0000256" key="5">
    <source>
        <dbReference type="ARBA" id="ARBA00022741"/>
    </source>
</evidence>
<dbReference type="Gene3D" id="3.30.310.80">
    <property type="entry name" value="Kinase associated domain 1, KA1"/>
    <property type="match status" value="1"/>
</dbReference>
<evidence type="ECO:0000256" key="4">
    <source>
        <dbReference type="ARBA" id="ARBA00022679"/>
    </source>
</evidence>
<dbReference type="PROSITE" id="PS00107">
    <property type="entry name" value="PROTEIN_KINASE_ATP"/>
    <property type="match status" value="1"/>
</dbReference>
<evidence type="ECO:0000313" key="16">
    <source>
        <dbReference type="Proteomes" id="UP000195402"/>
    </source>
</evidence>
<name>A0A200QHH3_MACCD</name>
<organism evidence="15 16">
    <name type="scientific">Macleaya cordata</name>
    <name type="common">Five-seeded plume-poppy</name>
    <name type="synonym">Bocconia cordata</name>
    <dbReference type="NCBI Taxonomy" id="56857"/>
    <lineage>
        <taxon>Eukaryota</taxon>
        <taxon>Viridiplantae</taxon>
        <taxon>Streptophyta</taxon>
        <taxon>Embryophyta</taxon>
        <taxon>Tracheophyta</taxon>
        <taxon>Spermatophyta</taxon>
        <taxon>Magnoliopsida</taxon>
        <taxon>Ranunculales</taxon>
        <taxon>Papaveraceae</taxon>
        <taxon>Papaveroideae</taxon>
        <taxon>Macleaya</taxon>
    </lineage>
</organism>
<dbReference type="PROSITE" id="PS50011">
    <property type="entry name" value="PROTEIN_KINASE_DOM"/>
    <property type="match status" value="1"/>
</dbReference>
<keyword evidence="5 11" id="KW-0547">Nucleotide-binding</keyword>
<feature type="binding site" evidence="11">
    <location>
        <position position="53"/>
    </location>
    <ligand>
        <name>ATP</name>
        <dbReference type="ChEBI" id="CHEBI:30616"/>
    </ligand>
</feature>
<dbReference type="AlphaFoldDB" id="A0A200QHH3"/>
<dbReference type="GO" id="GO:0005524">
    <property type="term" value="F:ATP binding"/>
    <property type="evidence" value="ECO:0007669"/>
    <property type="project" value="UniProtKB-UniRule"/>
</dbReference>
<accession>A0A200QHH3</accession>
<dbReference type="SUPFAM" id="SSF56112">
    <property type="entry name" value="Protein kinase-like (PK-like)"/>
    <property type="match status" value="1"/>
</dbReference>
<dbReference type="InterPro" id="IPR008271">
    <property type="entry name" value="Ser/Thr_kinase_AS"/>
</dbReference>
<dbReference type="Gene3D" id="3.30.200.20">
    <property type="entry name" value="Phosphorylase Kinase, domain 1"/>
    <property type="match status" value="1"/>
</dbReference>
<evidence type="ECO:0000256" key="3">
    <source>
        <dbReference type="ARBA" id="ARBA00022527"/>
    </source>
</evidence>
<comment type="catalytic activity">
    <reaction evidence="10">
        <text>L-seryl-[protein] + ATP = O-phospho-L-seryl-[protein] + ADP + H(+)</text>
        <dbReference type="Rhea" id="RHEA:17989"/>
        <dbReference type="Rhea" id="RHEA-COMP:9863"/>
        <dbReference type="Rhea" id="RHEA-COMP:11604"/>
        <dbReference type="ChEBI" id="CHEBI:15378"/>
        <dbReference type="ChEBI" id="CHEBI:29999"/>
        <dbReference type="ChEBI" id="CHEBI:30616"/>
        <dbReference type="ChEBI" id="CHEBI:83421"/>
        <dbReference type="ChEBI" id="CHEBI:456216"/>
        <dbReference type="EC" id="2.7.11.1"/>
    </reaction>
</comment>
<dbReference type="InterPro" id="IPR011009">
    <property type="entry name" value="Kinase-like_dom_sf"/>
</dbReference>
<dbReference type="GO" id="GO:0007165">
    <property type="term" value="P:signal transduction"/>
    <property type="evidence" value="ECO:0007669"/>
    <property type="project" value="InterPro"/>
</dbReference>
<evidence type="ECO:0000256" key="11">
    <source>
        <dbReference type="PROSITE-ProRule" id="PRU10141"/>
    </source>
</evidence>
<evidence type="ECO:0000256" key="12">
    <source>
        <dbReference type="RuleBase" id="RU000304"/>
    </source>
</evidence>
<keyword evidence="3 12" id="KW-0723">Serine/threonine-protein kinase</keyword>
<keyword evidence="16" id="KW-1185">Reference proteome</keyword>
<proteinExistence type="inferred from homology"/>